<keyword evidence="2" id="KW-0285">Flavoprotein</keyword>
<protein>
    <recommendedName>
        <fullName evidence="6">FAD-binding domain-containing protein</fullName>
    </recommendedName>
</protein>
<dbReference type="Pfam" id="PF01494">
    <property type="entry name" value="FAD_binding_3"/>
    <property type="match status" value="1"/>
</dbReference>
<dbReference type="InterPro" id="IPR036188">
    <property type="entry name" value="FAD/NAD-bd_sf"/>
</dbReference>
<keyword evidence="5" id="KW-0812">Transmembrane</keyword>
<reference evidence="7 8" key="1">
    <citation type="journal article" date="2018" name="Mol. Biol. Evol.">
        <title>Broad Genomic Sampling Reveals a Smut Pathogenic Ancestry of the Fungal Clade Ustilaginomycotina.</title>
        <authorList>
            <person name="Kijpornyongpan T."/>
            <person name="Mondo S.J."/>
            <person name="Barry K."/>
            <person name="Sandor L."/>
            <person name="Lee J."/>
            <person name="Lipzen A."/>
            <person name="Pangilinan J."/>
            <person name="LaButti K."/>
            <person name="Hainaut M."/>
            <person name="Henrissat B."/>
            <person name="Grigoriev I.V."/>
            <person name="Spatafora J.W."/>
            <person name="Aime M.C."/>
        </authorList>
    </citation>
    <scope>NUCLEOTIDE SEQUENCE [LARGE SCALE GENOMIC DNA]</scope>
    <source>
        <strain evidence="7 8">MCA 4198</strain>
    </source>
</reference>
<dbReference type="InterPro" id="IPR050641">
    <property type="entry name" value="RIFMO-like"/>
</dbReference>
<evidence type="ECO:0000256" key="1">
    <source>
        <dbReference type="ARBA" id="ARBA00001974"/>
    </source>
</evidence>
<dbReference type="InParanoid" id="A0A316YS48"/>
<dbReference type="GO" id="GO:0016709">
    <property type="term" value="F:oxidoreductase activity, acting on paired donors, with incorporation or reduction of molecular oxygen, NAD(P)H as one donor, and incorporation of one atom of oxygen"/>
    <property type="evidence" value="ECO:0007669"/>
    <property type="project" value="UniProtKB-ARBA"/>
</dbReference>
<evidence type="ECO:0000256" key="4">
    <source>
        <dbReference type="ARBA" id="ARBA00023002"/>
    </source>
</evidence>
<feature type="transmembrane region" description="Helical" evidence="5">
    <location>
        <begin position="12"/>
        <end position="30"/>
    </location>
</feature>
<keyword evidence="5" id="KW-1133">Transmembrane helix</keyword>
<evidence type="ECO:0000259" key="6">
    <source>
        <dbReference type="Pfam" id="PF01494"/>
    </source>
</evidence>
<dbReference type="Gene3D" id="3.50.50.60">
    <property type="entry name" value="FAD/NAD(P)-binding domain"/>
    <property type="match status" value="1"/>
</dbReference>
<dbReference type="InterPro" id="IPR002938">
    <property type="entry name" value="FAD-bd"/>
</dbReference>
<evidence type="ECO:0000256" key="5">
    <source>
        <dbReference type="SAM" id="Phobius"/>
    </source>
</evidence>
<accession>A0A316YS48</accession>
<organism evidence="7 8">
    <name type="scientific">Acaromyces ingoldii</name>
    <dbReference type="NCBI Taxonomy" id="215250"/>
    <lineage>
        <taxon>Eukaryota</taxon>
        <taxon>Fungi</taxon>
        <taxon>Dikarya</taxon>
        <taxon>Basidiomycota</taxon>
        <taxon>Ustilaginomycotina</taxon>
        <taxon>Exobasidiomycetes</taxon>
        <taxon>Exobasidiales</taxon>
        <taxon>Cryptobasidiaceae</taxon>
        <taxon>Acaromyces</taxon>
    </lineage>
</organism>
<dbReference type="AlphaFoldDB" id="A0A316YS48"/>
<dbReference type="PRINTS" id="PR00420">
    <property type="entry name" value="RNGMNOXGNASE"/>
</dbReference>
<gene>
    <name evidence="7" type="ORF">FA10DRAFT_279856</name>
</gene>
<dbReference type="GO" id="GO:0071949">
    <property type="term" value="F:FAD binding"/>
    <property type="evidence" value="ECO:0007669"/>
    <property type="project" value="InterPro"/>
</dbReference>
<dbReference type="STRING" id="215250.A0A316YS48"/>
<evidence type="ECO:0000256" key="2">
    <source>
        <dbReference type="ARBA" id="ARBA00022630"/>
    </source>
</evidence>
<dbReference type="Gene3D" id="3.40.30.120">
    <property type="match status" value="1"/>
</dbReference>
<proteinExistence type="predicted"/>
<keyword evidence="4" id="KW-0560">Oxidoreductase</keyword>
<dbReference type="RefSeq" id="XP_025378031.1">
    <property type="nucleotide sequence ID" value="XM_025523575.1"/>
</dbReference>
<evidence type="ECO:0000313" key="7">
    <source>
        <dbReference type="EMBL" id="PWN90833.1"/>
    </source>
</evidence>
<feature type="domain" description="FAD-binding" evidence="6">
    <location>
        <begin position="11"/>
        <end position="375"/>
    </location>
</feature>
<dbReference type="EMBL" id="KZ819636">
    <property type="protein sequence ID" value="PWN90833.1"/>
    <property type="molecule type" value="Genomic_DNA"/>
</dbReference>
<dbReference type="Gene3D" id="3.30.9.10">
    <property type="entry name" value="D-Amino Acid Oxidase, subunit A, domain 2"/>
    <property type="match status" value="1"/>
</dbReference>
<comment type="cofactor">
    <cofactor evidence="1">
        <name>FAD</name>
        <dbReference type="ChEBI" id="CHEBI:57692"/>
    </cofactor>
</comment>
<dbReference type="SUPFAM" id="SSF51905">
    <property type="entry name" value="FAD/NAD(P)-binding domain"/>
    <property type="match status" value="1"/>
</dbReference>
<keyword evidence="3" id="KW-0274">FAD</keyword>
<dbReference type="PANTHER" id="PTHR43004">
    <property type="entry name" value="TRK SYSTEM POTASSIUM UPTAKE PROTEIN"/>
    <property type="match status" value="1"/>
</dbReference>
<dbReference type="PANTHER" id="PTHR43004:SF19">
    <property type="entry name" value="BINDING MONOOXYGENASE, PUTATIVE (JCVI)-RELATED"/>
    <property type="match status" value="1"/>
</dbReference>
<keyword evidence="5" id="KW-0472">Membrane</keyword>
<keyword evidence="8" id="KW-1185">Reference proteome</keyword>
<dbReference type="Proteomes" id="UP000245768">
    <property type="component" value="Unassembled WGS sequence"/>
</dbReference>
<evidence type="ECO:0000313" key="8">
    <source>
        <dbReference type="Proteomes" id="UP000245768"/>
    </source>
</evidence>
<dbReference type="OrthoDB" id="2690153at2759"/>
<evidence type="ECO:0000256" key="3">
    <source>
        <dbReference type="ARBA" id="ARBA00022827"/>
    </source>
</evidence>
<sequence length="522" mass="57361">MTVASPQVQRRTSVVVVGGGLVGLSLGLFLQQHRVPFVLIERNNDPVPLPRARGFALRTMEFFRQLGLQEEVEKAAASAWKMGSFGGVRFGQSMLQSEAIKFPEGMSKHMGAGEPSPCKMCACPQPEVEAILKRNLLHRGADADFRFGHEVAALEQNNAEVVSVRIRDTATGIEELILGDYLVAADGGRSLIRHELGLSLEELDPGHPFLNVFFECDLAALLTEKRTFSQCEIEQKERGIKGIFASMNNTDKWVLHLHRDFDPKLDPASLSDEDLVKVIRSAIGPEPIPAIKILNRSEWHSAVRVARAYRKGRAFLAGDAAHNMPPWGGFNGNSGIADAHNIAWRLAAALHADAKEETDAILDGYEQERRPLARLAGTQAALRKDLEGRFGIRTESNKQQVDQQIDGGAILMRYQYGNDTSGKASSVKTLEGQVGTRFPHAWIDMGDGIKRSTLDLFGKESVILAGPEAKEMLRGGAVRTLKASKDFHFLDHPSTQWTTLTGTTQVGTILVRPDGFVKERTS</sequence>
<name>A0A316YS48_9BASI</name>
<dbReference type="GeneID" id="37045491"/>